<dbReference type="SMART" id="SM01133">
    <property type="entry name" value="DeoC"/>
    <property type="match status" value="1"/>
</dbReference>
<evidence type="ECO:0000313" key="1">
    <source>
        <dbReference type="EMBL" id="RFT47015.1"/>
    </source>
</evidence>
<dbReference type="InterPro" id="IPR041720">
    <property type="entry name" value="FbaB-like"/>
</dbReference>
<dbReference type="PANTHER" id="PTHR47916:SF1">
    <property type="entry name" value="3-HYDROXY-5-PHOSPHONOOXYPENTANE-2,4-DIONE THIOLASE"/>
    <property type="match status" value="1"/>
</dbReference>
<dbReference type="PANTHER" id="PTHR47916">
    <property type="entry name" value="FRUCTOSE-BISPHOSPHATE ALDOLASE CLASS 1"/>
    <property type="match status" value="1"/>
</dbReference>
<evidence type="ECO:0008006" key="3">
    <source>
        <dbReference type="Google" id="ProtNLM"/>
    </source>
</evidence>
<evidence type="ECO:0000313" key="2">
    <source>
        <dbReference type="Proteomes" id="UP000259211"/>
    </source>
</evidence>
<dbReference type="InterPro" id="IPR013785">
    <property type="entry name" value="Aldolase_TIM"/>
</dbReference>
<organism evidence="1 2">
    <name type="scientific">Cutibacterium avidum</name>
    <dbReference type="NCBI Taxonomy" id="33010"/>
    <lineage>
        <taxon>Bacteria</taxon>
        <taxon>Bacillati</taxon>
        <taxon>Actinomycetota</taxon>
        <taxon>Actinomycetes</taxon>
        <taxon>Propionibacteriales</taxon>
        <taxon>Propionibacteriaceae</taxon>
        <taxon>Cutibacterium</taxon>
    </lineage>
</organism>
<dbReference type="Pfam" id="PF01791">
    <property type="entry name" value="DeoC"/>
    <property type="match status" value="1"/>
</dbReference>
<dbReference type="InterPro" id="IPR002915">
    <property type="entry name" value="DeoC/FbaB/LacD_aldolase"/>
</dbReference>
<dbReference type="AlphaFoldDB" id="A0A3E2DNP2"/>
<comment type="caution">
    <text evidence="1">The sequence shown here is derived from an EMBL/GenBank/DDBJ whole genome shotgun (WGS) entry which is preliminary data.</text>
</comment>
<accession>A0A3E2DNP2</accession>
<gene>
    <name evidence="1" type="ORF">CHT91_01525</name>
</gene>
<sequence length="286" mass="30190">MRGIHFHVTTKTGESMSIHKISQRRMDHIIAPDGRSFMLAADAHNFSPHAGNVDRAVAAVPQMAQEGLDAVLVPHGIAARCASFLRDVGVVLRCDASTNVFDPSVPSTHMVNSALDGVRIGADGLVVMSFMGAEHGPRTQAEIQKLSGEASHFAMPLIVESLPYSYAGVDDPGSRPENVAVAARFAEEVGADMIKTRLTGTVEDSRIIHAVTVPVVALGGPRTEDLSDYLTYLSRCLDAGARGVAVGRNIVDDPDPTAKVAAMAAVIHGGVGVDAAMAIYQQKCRS</sequence>
<dbReference type="Proteomes" id="UP000259211">
    <property type="component" value="Unassembled WGS sequence"/>
</dbReference>
<protein>
    <recommendedName>
        <fullName evidence="3">Fructose-bisphosphate aldolase</fullName>
    </recommendedName>
</protein>
<dbReference type="SUPFAM" id="SSF51569">
    <property type="entry name" value="Aldolase"/>
    <property type="match status" value="1"/>
</dbReference>
<dbReference type="PIRSF" id="PIRSF038992">
    <property type="entry name" value="Aldolase_Ia"/>
    <property type="match status" value="1"/>
</dbReference>
<reference evidence="1 2" key="1">
    <citation type="submission" date="2017-07" db="EMBL/GenBank/DDBJ databases">
        <authorList>
            <person name="Sun Z.S."/>
            <person name="Albrecht U."/>
            <person name="Echele G."/>
            <person name="Lee C.C."/>
        </authorList>
    </citation>
    <scope>NUCLEOTIDE SEQUENCE [LARGE SCALE GENOMIC DNA]</scope>
    <source>
        <strain evidence="1 2">P16-029</strain>
    </source>
</reference>
<name>A0A3E2DNP2_9ACTN</name>
<dbReference type="Gene3D" id="3.20.20.70">
    <property type="entry name" value="Aldolase class I"/>
    <property type="match status" value="1"/>
</dbReference>
<proteinExistence type="predicted"/>
<dbReference type="EMBL" id="NOWI01000001">
    <property type="protein sequence ID" value="RFT47015.1"/>
    <property type="molecule type" value="Genomic_DNA"/>
</dbReference>
<dbReference type="InterPro" id="IPR050456">
    <property type="entry name" value="DeoC/FbaB_aldolase"/>
</dbReference>
<dbReference type="GO" id="GO:0004332">
    <property type="term" value="F:fructose-bisphosphate aldolase activity"/>
    <property type="evidence" value="ECO:0007669"/>
    <property type="project" value="InterPro"/>
</dbReference>